<feature type="transmembrane region" description="Helical" evidence="1">
    <location>
        <begin position="316"/>
        <end position="338"/>
    </location>
</feature>
<evidence type="ECO:0000313" key="3">
    <source>
        <dbReference type="Proteomes" id="UP001341135"/>
    </source>
</evidence>
<evidence type="ECO:0000256" key="1">
    <source>
        <dbReference type="SAM" id="Phobius"/>
    </source>
</evidence>
<feature type="transmembrane region" description="Helical" evidence="1">
    <location>
        <begin position="289"/>
        <end position="310"/>
    </location>
</feature>
<dbReference type="EMBL" id="AP028907">
    <property type="protein sequence ID" value="BES81587.1"/>
    <property type="molecule type" value="Genomic_DNA"/>
</dbReference>
<evidence type="ECO:0008006" key="4">
    <source>
        <dbReference type="Google" id="ProtNLM"/>
    </source>
</evidence>
<name>A0ABM8IVK3_9CREN</name>
<protein>
    <recommendedName>
        <fullName evidence="4">Zinc ribbon domain-containing protein</fullName>
    </recommendedName>
</protein>
<keyword evidence="1" id="KW-0472">Membrane</keyword>
<sequence>MAGLPAVSVQRLRCSYCGSPLRVGPDTVLVVCPYCGKPNWVKGEPGSVFAAKPPSMDRAWEAFMELARRDPDLRGLNVEPARIETVLVPFYEARGRLYSRYEASGFLIVTVSRRKGDRVYTETRTVPFHVSGVYEQSFEALVSGKRSLGEEAVDELAEHYLSTRPELVGLGSVEWRKGEYTALAADYGPQEAEETVRDDACDWLRERVEAEIRRRARASYHGPGTVTAVNVVHRTITCEFPELEVRGPVLLPLTKVFYVCEGRVYRAYFSGWDMYPLLREEPLTGRQRSFFLMLAGLLGGGGGGAAAVLYTAAGGGVGGLAVAGATLGLGAVLGYLAARAGLSEARIEKGREGSWLRSLFTTIGTQAERLARR</sequence>
<keyword evidence="3" id="KW-1185">Reference proteome</keyword>
<dbReference type="RefSeq" id="WP_338252793.1">
    <property type="nucleotide sequence ID" value="NZ_AP028907.1"/>
</dbReference>
<evidence type="ECO:0000313" key="2">
    <source>
        <dbReference type="EMBL" id="BES81587.1"/>
    </source>
</evidence>
<dbReference type="GeneID" id="89289173"/>
<accession>A0ABM8IVK3</accession>
<gene>
    <name evidence="2" type="ORF">PABY_11540</name>
</gene>
<keyword evidence="1" id="KW-0812">Transmembrane</keyword>
<keyword evidence="1" id="KW-1133">Transmembrane helix</keyword>
<proteinExistence type="predicted"/>
<organism evidence="2 3">
    <name type="scientific">Pyrodictium abyssi</name>
    <dbReference type="NCBI Taxonomy" id="54256"/>
    <lineage>
        <taxon>Archaea</taxon>
        <taxon>Thermoproteota</taxon>
        <taxon>Thermoprotei</taxon>
        <taxon>Desulfurococcales</taxon>
        <taxon>Pyrodictiaceae</taxon>
        <taxon>Pyrodictium</taxon>
    </lineage>
</organism>
<reference evidence="2 3" key="1">
    <citation type="submission" date="2023-09" db="EMBL/GenBank/DDBJ databases">
        <title>Pyrofollis japonicus gen. nov. sp. nov., a novel member of the family Pyrodictiaceae isolated from the Iheya North hydrothermal field.</title>
        <authorList>
            <person name="Miyazaki U."/>
            <person name="Sanari M."/>
            <person name="Tame A."/>
            <person name="Kitajima M."/>
            <person name="Okamoto A."/>
            <person name="Sawayama S."/>
            <person name="Miyazaki J."/>
            <person name="Takai K."/>
            <person name="Nakagawa S."/>
        </authorList>
    </citation>
    <scope>NUCLEOTIDE SEQUENCE [LARGE SCALE GENOMIC DNA]</scope>
    <source>
        <strain evidence="2 3">AV2</strain>
    </source>
</reference>
<dbReference type="Proteomes" id="UP001341135">
    <property type="component" value="Chromosome"/>
</dbReference>